<evidence type="ECO:0000256" key="3">
    <source>
        <dbReference type="ARBA" id="ARBA00023274"/>
    </source>
</evidence>
<dbReference type="SUPFAM" id="SSF46785">
    <property type="entry name" value="Winged helix' DNA-binding domain"/>
    <property type="match status" value="1"/>
</dbReference>
<accession>A0A3Q3R7G6</accession>
<dbReference type="InterPro" id="IPR036390">
    <property type="entry name" value="WH_DNA-bd_sf"/>
</dbReference>
<evidence type="ECO:0000313" key="5">
    <source>
        <dbReference type="Proteomes" id="UP000261600"/>
    </source>
</evidence>
<keyword evidence="2" id="KW-0689">Ribosomal protein</keyword>
<reference evidence="4" key="1">
    <citation type="submission" date="2025-08" db="UniProtKB">
        <authorList>
            <consortium name="Ensembl"/>
        </authorList>
    </citation>
    <scope>IDENTIFICATION</scope>
</reference>
<proteinExistence type="inferred from homology"/>
<dbReference type="GO" id="GO:0005840">
    <property type="term" value="C:ribosome"/>
    <property type="evidence" value="ECO:0007669"/>
    <property type="project" value="UniProtKB-KW"/>
</dbReference>
<evidence type="ECO:0000313" key="4">
    <source>
        <dbReference type="Ensembl" id="ENSMALP00000028312.1"/>
    </source>
</evidence>
<dbReference type="AlphaFoldDB" id="A0A3Q3R7G6"/>
<dbReference type="Ensembl" id="ENSMALT00000028829.1">
    <property type="protein sequence ID" value="ENSMALP00000028312.1"/>
    <property type="gene ID" value="ENSMALG00000019614.1"/>
</dbReference>
<keyword evidence="5" id="KW-1185">Reference proteome</keyword>
<dbReference type="GO" id="GO:1990904">
    <property type="term" value="C:ribonucleoprotein complex"/>
    <property type="evidence" value="ECO:0007669"/>
    <property type="project" value="UniProtKB-KW"/>
</dbReference>
<comment type="similarity">
    <text evidence="1">Belongs to the eukaryotic ribosomal protein eS19 family.</text>
</comment>
<sequence length="44" mass="4918">MMKIYGGRQRNGVCPAHFSAGFRNVVRKVWQALDGLRMLGKNPG</sequence>
<dbReference type="GO" id="GO:0006412">
    <property type="term" value="P:translation"/>
    <property type="evidence" value="ECO:0007669"/>
    <property type="project" value="InterPro"/>
</dbReference>
<dbReference type="InterPro" id="IPR001266">
    <property type="entry name" value="Ribosomal_eS19"/>
</dbReference>
<dbReference type="Proteomes" id="UP000261600">
    <property type="component" value="Unplaced"/>
</dbReference>
<name>A0A3Q3R7G6_MONAL</name>
<evidence type="ECO:0000256" key="1">
    <source>
        <dbReference type="ARBA" id="ARBA00010014"/>
    </source>
</evidence>
<dbReference type="InterPro" id="IPR036388">
    <property type="entry name" value="WH-like_DNA-bd_sf"/>
</dbReference>
<organism evidence="4 5">
    <name type="scientific">Monopterus albus</name>
    <name type="common">Swamp eel</name>
    <dbReference type="NCBI Taxonomy" id="43700"/>
    <lineage>
        <taxon>Eukaryota</taxon>
        <taxon>Metazoa</taxon>
        <taxon>Chordata</taxon>
        <taxon>Craniata</taxon>
        <taxon>Vertebrata</taxon>
        <taxon>Euteleostomi</taxon>
        <taxon>Actinopterygii</taxon>
        <taxon>Neopterygii</taxon>
        <taxon>Teleostei</taxon>
        <taxon>Neoteleostei</taxon>
        <taxon>Acanthomorphata</taxon>
        <taxon>Anabantaria</taxon>
        <taxon>Synbranchiformes</taxon>
        <taxon>Synbranchidae</taxon>
        <taxon>Monopterus</taxon>
    </lineage>
</organism>
<dbReference type="Pfam" id="PF01090">
    <property type="entry name" value="Ribosomal_S19e"/>
    <property type="match status" value="1"/>
</dbReference>
<evidence type="ECO:0000256" key="2">
    <source>
        <dbReference type="ARBA" id="ARBA00022980"/>
    </source>
</evidence>
<protein>
    <submittedName>
        <fullName evidence="4">Uncharacterized protein</fullName>
    </submittedName>
</protein>
<dbReference type="STRING" id="43700.ENSMALP00000028312"/>
<keyword evidence="3" id="KW-0687">Ribonucleoprotein</keyword>
<dbReference type="GO" id="GO:0003735">
    <property type="term" value="F:structural constituent of ribosome"/>
    <property type="evidence" value="ECO:0007669"/>
    <property type="project" value="InterPro"/>
</dbReference>
<dbReference type="Gene3D" id="1.10.10.10">
    <property type="entry name" value="Winged helix-like DNA-binding domain superfamily/Winged helix DNA-binding domain"/>
    <property type="match status" value="1"/>
</dbReference>
<reference evidence="4" key="2">
    <citation type="submission" date="2025-09" db="UniProtKB">
        <authorList>
            <consortium name="Ensembl"/>
        </authorList>
    </citation>
    <scope>IDENTIFICATION</scope>
</reference>